<dbReference type="PANTHER" id="PTHR19282">
    <property type="entry name" value="TETRASPANIN"/>
    <property type="match status" value="1"/>
</dbReference>
<dbReference type="RefSeq" id="XP_022329943.1">
    <property type="nucleotide sequence ID" value="XM_022474235.1"/>
</dbReference>
<accession>A0A8B8DQJ2</accession>
<feature type="transmembrane region" description="Helical" evidence="6">
    <location>
        <begin position="82"/>
        <end position="106"/>
    </location>
</feature>
<evidence type="ECO:0000256" key="1">
    <source>
        <dbReference type="ARBA" id="ARBA00004141"/>
    </source>
</evidence>
<feature type="transmembrane region" description="Helical" evidence="6">
    <location>
        <begin position="209"/>
        <end position="235"/>
    </location>
</feature>
<dbReference type="KEGG" id="cvn:111128557"/>
<dbReference type="Pfam" id="PF00335">
    <property type="entry name" value="Tetraspanin"/>
    <property type="match status" value="1"/>
</dbReference>
<comment type="subcellular location">
    <subcellularLocation>
        <location evidence="1 6">Membrane</location>
        <topology evidence="1 6">Multi-pass membrane protein</topology>
    </subcellularLocation>
</comment>
<evidence type="ECO:0000256" key="4">
    <source>
        <dbReference type="ARBA" id="ARBA00022989"/>
    </source>
</evidence>
<protein>
    <recommendedName>
        <fullName evidence="6">Tetraspanin</fullName>
    </recommendedName>
</protein>
<evidence type="ECO:0000256" key="3">
    <source>
        <dbReference type="ARBA" id="ARBA00022692"/>
    </source>
</evidence>
<dbReference type="GO" id="GO:0005886">
    <property type="term" value="C:plasma membrane"/>
    <property type="evidence" value="ECO:0007669"/>
    <property type="project" value="TreeGrafter"/>
</dbReference>
<organism evidence="7 8">
    <name type="scientific">Crassostrea virginica</name>
    <name type="common">Eastern oyster</name>
    <dbReference type="NCBI Taxonomy" id="6565"/>
    <lineage>
        <taxon>Eukaryota</taxon>
        <taxon>Metazoa</taxon>
        <taxon>Spiralia</taxon>
        <taxon>Lophotrochozoa</taxon>
        <taxon>Mollusca</taxon>
        <taxon>Bivalvia</taxon>
        <taxon>Autobranchia</taxon>
        <taxon>Pteriomorphia</taxon>
        <taxon>Ostreida</taxon>
        <taxon>Ostreoidea</taxon>
        <taxon>Ostreidae</taxon>
        <taxon>Crassostrea</taxon>
    </lineage>
</organism>
<sequence>MTGCTMTSKVGLLVIGLIFWAVAAGLFFVGGWVFNTYKHFDEIAEANFTLIPASIIIAVGVLMFIVGIVGCIAGFKENKCLLAVLFSLLLVILTALITSGALGYAFRVDVANAVENGLDKAIDAYHPNSTQKDQMDYLQRNLKCCGVRNASDWLHAKNWAPTANNAVPRSCCVSGINCTEEERKKYNDPKFIYVKGCFEKLEHEFMDNLAYIAGTAIGLTVIMILGMICSCILFCRSKEVRYEALGGQYSGLRV</sequence>
<dbReference type="InterPro" id="IPR000301">
    <property type="entry name" value="Tetraspanin_animals"/>
</dbReference>
<keyword evidence="7" id="KW-1185">Reference proteome</keyword>
<dbReference type="AlphaFoldDB" id="A0A8B8DQJ2"/>
<evidence type="ECO:0000313" key="7">
    <source>
        <dbReference type="Proteomes" id="UP000694844"/>
    </source>
</evidence>
<gene>
    <name evidence="8" type="primary">LOC111128557</name>
</gene>
<evidence type="ECO:0000256" key="2">
    <source>
        <dbReference type="ARBA" id="ARBA00006840"/>
    </source>
</evidence>
<feature type="transmembrane region" description="Helical" evidence="6">
    <location>
        <begin position="54"/>
        <end position="75"/>
    </location>
</feature>
<evidence type="ECO:0000256" key="5">
    <source>
        <dbReference type="ARBA" id="ARBA00023136"/>
    </source>
</evidence>
<keyword evidence="4 6" id="KW-1133">Transmembrane helix</keyword>
<dbReference type="InterPro" id="IPR018499">
    <property type="entry name" value="Tetraspanin/Peripherin"/>
</dbReference>
<evidence type="ECO:0000256" key="6">
    <source>
        <dbReference type="RuleBase" id="RU361218"/>
    </source>
</evidence>
<keyword evidence="5 6" id="KW-0472">Membrane</keyword>
<evidence type="ECO:0000313" key="8">
    <source>
        <dbReference type="RefSeq" id="XP_022329943.1"/>
    </source>
</evidence>
<reference evidence="8" key="1">
    <citation type="submission" date="2025-08" db="UniProtKB">
        <authorList>
            <consortium name="RefSeq"/>
        </authorList>
    </citation>
    <scope>IDENTIFICATION</scope>
    <source>
        <tissue evidence="8">Whole sample</tissue>
    </source>
</reference>
<dbReference type="Proteomes" id="UP000694844">
    <property type="component" value="Chromosome 4"/>
</dbReference>
<dbReference type="Gene3D" id="1.10.1450.10">
    <property type="entry name" value="Tetraspanin"/>
    <property type="match status" value="1"/>
</dbReference>
<name>A0A8B8DQJ2_CRAVI</name>
<comment type="similarity">
    <text evidence="2 6">Belongs to the tetraspanin (TM4SF) family.</text>
</comment>
<dbReference type="SUPFAM" id="SSF48652">
    <property type="entry name" value="Tetraspanin"/>
    <property type="match status" value="1"/>
</dbReference>
<dbReference type="InterPro" id="IPR008952">
    <property type="entry name" value="Tetraspanin_EC2_sf"/>
</dbReference>
<proteinExistence type="inferred from homology"/>
<feature type="transmembrane region" description="Helical" evidence="6">
    <location>
        <begin position="12"/>
        <end position="34"/>
    </location>
</feature>
<dbReference type="PRINTS" id="PR00259">
    <property type="entry name" value="TMFOUR"/>
</dbReference>
<keyword evidence="3 6" id="KW-0812">Transmembrane</keyword>
<dbReference type="CDD" id="cd03127">
    <property type="entry name" value="tetraspanin_LEL"/>
    <property type="match status" value="1"/>
</dbReference>
<dbReference type="PANTHER" id="PTHR19282:SF544">
    <property type="entry name" value="TETRASPANIN"/>
    <property type="match status" value="1"/>
</dbReference>
<dbReference type="OrthoDB" id="9993879at2759"/>
<dbReference type="PIRSF" id="PIRSF002419">
    <property type="entry name" value="Tetraspanin"/>
    <property type="match status" value="1"/>
</dbReference>
<dbReference type="GeneID" id="111128557"/>